<feature type="compositionally biased region" description="Basic and acidic residues" evidence="1">
    <location>
        <begin position="46"/>
        <end position="55"/>
    </location>
</feature>
<proteinExistence type="predicted"/>
<reference evidence="2" key="1">
    <citation type="journal article" date="2003" name="Genome Biol.">
        <title>An integrated gene annotation and transcriptional profiling approach towards the full gene content of the Drosophila genome.</title>
        <authorList>
            <person name="Hild M."/>
            <person name="Beckmann B."/>
            <person name="Haas S.A."/>
            <person name="Koch B."/>
            <person name="Solovyev V."/>
            <person name="Busold C."/>
            <person name="Fellenberg K."/>
            <person name="Boutros M."/>
            <person name="Vingron M."/>
            <person name="Sauer F."/>
            <person name="Hoheisel J.D."/>
            <person name="Paro R."/>
        </authorList>
    </citation>
    <scope>NUCLEOTIDE SEQUENCE</scope>
</reference>
<evidence type="ECO:0000256" key="1">
    <source>
        <dbReference type="SAM" id="MobiDB-lite"/>
    </source>
</evidence>
<dbReference type="EMBL" id="BK003181">
    <property type="protein sequence ID" value="DAA03381.1"/>
    <property type="molecule type" value="Genomic_DNA"/>
</dbReference>
<evidence type="ECO:0000313" key="2">
    <source>
        <dbReference type="EMBL" id="DAA03381.1"/>
    </source>
</evidence>
<dbReference type="AlphaFoldDB" id="Q6II85"/>
<gene>
    <name evidence="2" type="ORF">HDC19485</name>
</gene>
<name>Q6II85_DROME</name>
<sequence>MSLLTAQPDIVCWMTLEVDEDKDEDVHVDEDDGDGDGDDDDDEECDPRHSHKPNDDSHLKMILVVDIIEAMESFVFGFLGPQWEGYAARARNSSYRRLIAFLPYALYISNNYN</sequence>
<organism evidence="2">
    <name type="scientific">Drosophila melanogaster</name>
    <name type="common">Fruit fly</name>
    <dbReference type="NCBI Taxonomy" id="7227"/>
    <lineage>
        <taxon>Eukaryota</taxon>
        <taxon>Metazoa</taxon>
        <taxon>Ecdysozoa</taxon>
        <taxon>Arthropoda</taxon>
        <taxon>Hexapoda</taxon>
        <taxon>Insecta</taxon>
        <taxon>Pterygota</taxon>
        <taxon>Neoptera</taxon>
        <taxon>Endopterygota</taxon>
        <taxon>Diptera</taxon>
        <taxon>Brachycera</taxon>
        <taxon>Muscomorpha</taxon>
        <taxon>Ephydroidea</taxon>
        <taxon>Drosophilidae</taxon>
        <taxon>Drosophila</taxon>
        <taxon>Sophophora</taxon>
    </lineage>
</organism>
<feature type="region of interest" description="Disordered" evidence="1">
    <location>
        <begin position="21"/>
        <end position="55"/>
    </location>
</feature>
<feature type="compositionally biased region" description="Acidic residues" evidence="1">
    <location>
        <begin position="21"/>
        <end position="45"/>
    </location>
</feature>
<protein>
    <submittedName>
        <fullName evidence="2">HDC19485</fullName>
    </submittedName>
</protein>
<accession>Q6II85</accession>